<evidence type="ECO:0000313" key="2">
    <source>
        <dbReference type="EMBL" id="KAK6122191.1"/>
    </source>
</evidence>
<sequence length="301" mass="33637">MSGYTRMKRVTDPLDDKAKARIVGRDRIGPDYFSSGSEYSAQADDDVTSSSLSELFFGFNIDETGDSSPETGGDSDCERDPSMCDSISANVDSIKPILQDQRDAFKNVLTAHVRKAAQMFSCARSNKQIVRRNVMAYLRNCGYNAAICKTKWESFGGLTAGNYEFVDVLRSESSTRYFVDLDFAAEFEIARPTSSYERLLQQLPRIFVGTSEDLRQILKVLSDAAKRSLKSRGLHLPPWRKHRFMQNKWLGPYRRTSNIFPASFSSSSPAKQSYGVKCRAVGFDAAVNGGRLLFAATARTR</sequence>
<dbReference type="EMBL" id="JABTTQ020002742">
    <property type="protein sequence ID" value="KAK6122191.1"/>
    <property type="molecule type" value="Genomic_DNA"/>
</dbReference>
<evidence type="ECO:0000313" key="3">
    <source>
        <dbReference type="Proteomes" id="UP001318860"/>
    </source>
</evidence>
<dbReference type="Proteomes" id="UP001318860">
    <property type="component" value="Unassembled WGS sequence"/>
</dbReference>
<evidence type="ECO:0000256" key="1">
    <source>
        <dbReference type="SAM" id="MobiDB-lite"/>
    </source>
</evidence>
<feature type="region of interest" description="Disordered" evidence="1">
    <location>
        <begin position="27"/>
        <end position="46"/>
    </location>
</feature>
<gene>
    <name evidence="2" type="ORF">DH2020_044070</name>
</gene>
<proteinExistence type="predicted"/>
<dbReference type="InterPro" id="IPR006502">
    <property type="entry name" value="PDDEXK-like"/>
</dbReference>
<protein>
    <submittedName>
        <fullName evidence="2">Uncharacterized protein</fullName>
    </submittedName>
</protein>
<name>A0ABR0UIU6_REHGL</name>
<reference evidence="2 3" key="1">
    <citation type="journal article" date="2021" name="Comput. Struct. Biotechnol. J.">
        <title>De novo genome assembly of the potent medicinal plant Rehmannia glutinosa using nanopore technology.</title>
        <authorList>
            <person name="Ma L."/>
            <person name="Dong C."/>
            <person name="Song C."/>
            <person name="Wang X."/>
            <person name="Zheng X."/>
            <person name="Niu Y."/>
            <person name="Chen S."/>
            <person name="Feng W."/>
        </authorList>
    </citation>
    <scope>NUCLEOTIDE SEQUENCE [LARGE SCALE GENOMIC DNA]</scope>
    <source>
        <strain evidence="2">DH-2019</strain>
    </source>
</reference>
<feature type="region of interest" description="Disordered" evidence="1">
    <location>
        <begin position="60"/>
        <end position="79"/>
    </location>
</feature>
<keyword evidence="3" id="KW-1185">Reference proteome</keyword>
<organism evidence="2 3">
    <name type="scientific">Rehmannia glutinosa</name>
    <name type="common">Chinese foxglove</name>
    <dbReference type="NCBI Taxonomy" id="99300"/>
    <lineage>
        <taxon>Eukaryota</taxon>
        <taxon>Viridiplantae</taxon>
        <taxon>Streptophyta</taxon>
        <taxon>Embryophyta</taxon>
        <taxon>Tracheophyta</taxon>
        <taxon>Spermatophyta</taxon>
        <taxon>Magnoliopsida</taxon>
        <taxon>eudicotyledons</taxon>
        <taxon>Gunneridae</taxon>
        <taxon>Pentapetalae</taxon>
        <taxon>asterids</taxon>
        <taxon>lamiids</taxon>
        <taxon>Lamiales</taxon>
        <taxon>Orobanchaceae</taxon>
        <taxon>Rehmannieae</taxon>
        <taxon>Rehmannia</taxon>
    </lineage>
</organism>
<comment type="caution">
    <text evidence="2">The sequence shown here is derived from an EMBL/GenBank/DDBJ whole genome shotgun (WGS) entry which is preliminary data.</text>
</comment>
<dbReference type="Pfam" id="PF04720">
    <property type="entry name" value="PDDEXK_6"/>
    <property type="match status" value="1"/>
</dbReference>
<dbReference type="NCBIfam" id="TIGR01615">
    <property type="entry name" value="A_thal_3542"/>
    <property type="match status" value="1"/>
</dbReference>
<accession>A0ABR0UIU6</accession>
<dbReference type="PANTHER" id="PTHR31579">
    <property type="entry name" value="OS03G0796600 PROTEIN"/>
    <property type="match status" value="1"/>
</dbReference>
<dbReference type="PANTHER" id="PTHR31579:SF84">
    <property type="entry name" value="F21O3.6 PROTEIN"/>
    <property type="match status" value="1"/>
</dbReference>